<sequence>MVHTAKGTHAANGAPIGRGAPAGKGVPVARGGRGRPRSEAVEQAIIEGVVRLLEDGVSLTELSIERIARTAGVGKATIYRRWDGKEALFVDVLRVFEEPDPELPGTSVRDDLVVILEGLRRRGLTMRSSVLLHNVFAQMKALPKLWDAYHSTVIDPRRRTMVEVLRRGMAEGVLRTDVDIEMANDLFVGPMLLRTVMRPDAPLDDDLAERIVDTVLEGLRPQAAS</sequence>
<dbReference type="GO" id="GO:0003700">
    <property type="term" value="F:DNA-binding transcription factor activity"/>
    <property type="evidence" value="ECO:0007669"/>
    <property type="project" value="TreeGrafter"/>
</dbReference>
<dbReference type="KEGG" id="sfk:KY5_2252c"/>
<name>A0A291Q654_9ACTN</name>
<evidence type="ECO:0000256" key="5">
    <source>
        <dbReference type="SAM" id="MobiDB-lite"/>
    </source>
</evidence>
<dbReference type="PANTHER" id="PTHR30055:SF148">
    <property type="entry name" value="TETR-FAMILY TRANSCRIPTIONAL REGULATOR"/>
    <property type="match status" value="1"/>
</dbReference>
<dbReference type="PROSITE" id="PS50977">
    <property type="entry name" value="HTH_TETR_2"/>
    <property type="match status" value="1"/>
</dbReference>
<keyword evidence="1" id="KW-0805">Transcription regulation</keyword>
<evidence type="ECO:0000313" key="7">
    <source>
        <dbReference type="EMBL" id="ATL27270.1"/>
    </source>
</evidence>
<feature type="compositionally biased region" description="Low complexity" evidence="5">
    <location>
        <begin position="17"/>
        <end position="30"/>
    </location>
</feature>
<dbReference type="EMBL" id="CP022685">
    <property type="protein sequence ID" value="ATL27270.1"/>
    <property type="molecule type" value="Genomic_DNA"/>
</dbReference>
<dbReference type="InterPro" id="IPR009057">
    <property type="entry name" value="Homeodomain-like_sf"/>
</dbReference>
<keyword evidence="3" id="KW-0804">Transcription</keyword>
<feature type="domain" description="HTH tetR-type" evidence="6">
    <location>
        <begin position="39"/>
        <end position="100"/>
    </location>
</feature>
<evidence type="ECO:0000259" key="6">
    <source>
        <dbReference type="PROSITE" id="PS50977"/>
    </source>
</evidence>
<dbReference type="GO" id="GO:0000976">
    <property type="term" value="F:transcription cis-regulatory region binding"/>
    <property type="evidence" value="ECO:0007669"/>
    <property type="project" value="TreeGrafter"/>
</dbReference>
<feature type="region of interest" description="Disordered" evidence="5">
    <location>
        <begin position="1"/>
        <end position="37"/>
    </location>
</feature>
<dbReference type="Gene3D" id="1.10.357.10">
    <property type="entry name" value="Tetracycline Repressor, domain 2"/>
    <property type="match status" value="1"/>
</dbReference>
<keyword evidence="2 4" id="KW-0238">DNA-binding</keyword>
<dbReference type="InterPro" id="IPR001647">
    <property type="entry name" value="HTH_TetR"/>
</dbReference>
<dbReference type="InterPro" id="IPR011075">
    <property type="entry name" value="TetR_C"/>
</dbReference>
<gene>
    <name evidence="7" type="ORF">KY5_2252c</name>
</gene>
<reference evidence="7 8" key="1">
    <citation type="submission" date="2017-08" db="EMBL/GenBank/DDBJ databases">
        <title>Complete Genome Sequence of Streptomyces formicae KY5, the formicamycin producer.</title>
        <authorList>
            <person name="Holmes N.A."/>
            <person name="Devine R."/>
            <person name="Qin Z."/>
            <person name="Seipke R.F."/>
            <person name="Wilkinson B."/>
            <person name="Hutchings M.I."/>
        </authorList>
    </citation>
    <scope>NUCLEOTIDE SEQUENCE [LARGE SCALE GENOMIC DNA]</scope>
    <source>
        <strain evidence="7 8">KY5</strain>
    </source>
</reference>
<dbReference type="InterPro" id="IPR050109">
    <property type="entry name" value="HTH-type_TetR-like_transc_reg"/>
</dbReference>
<protein>
    <submittedName>
        <fullName evidence="7">Transcriptional regulator, TetR family</fullName>
    </submittedName>
</protein>
<evidence type="ECO:0000256" key="1">
    <source>
        <dbReference type="ARBA" id="ARBA00023015"/>
    </source>
</evidence>
<dbReference type="PANTHER" id="PTHR30055">
    <property type="entry name" value="HTH-TYPE TRANSCRIPTIONAL REGULATOR RUTR"/>
    <property type="match status" value="1"/>
</dbReference>
<evidence type="ECO:0000256" key="2">
    <source>
        <dbReference type="ARBA" id="ARBA00023125"/>
    </source>
</evidence>
<dbReference type="AlphaFoldDB" id="A0A291Q654"/>
<feature type="DNA-binding region" description="H-T-H motif" evidence="4">
    <location>
        <begin position="63"/>
        <end position="82"/>
    </location>
</feature>
<dbReference type="PROSITE" id="PS01081">
    <property type="entry name" value="HTH_TETR_1"/>
    <property type="match status" value="1"/>
</dbReference>
<proteinExistence type="predicted"/>
<dbReference type="SUPFAM" id="SSF46689">
    <property type="entry name" value="Homeodomain-like"/>
    <property type="match status" value="1"/>
</dbReference>
<accession>A0A291Q654</accession>
<dbReference type="Gene3D" id="1.10.10.60">
    <property type="entry name" value="Homeodomain-like"/>
    <property type="match status" value="1"/>
</dbReference>
<dbReference type="Pfam" id="PF16859">
    <property type="entry name" value="TetR_C_11"/>
    <property type="match status" value="1"/>
</dbReference>
<organism evidence="7 8">
    <name type="scientific">Streptomyces formicae</name>
    <dbReference type="NCBI Taxonomy" id="1616117"/>
    <lineage>
        <taxon>Bacteria</taxon>
        <taxon>Bacillati</taxon>
        <taxon>Actinomycetota</taxon>
        <taxon>Actinomycetes</taxon>
        <taxon>Kitasatosporales</taxon>
        <taxon>Streptomycetaceae</taxon>
        <taxon>Streptomyces</taxon>
    </lineage>
</organism>
<dbReference type="SUPFAM" id="SSF48498">
    <property type="entry name" value="Tetracyclin repressor-like, C-terminal domain"/>
    <property type="match status" value="1"/>
</dbReference>
<dbReference type="InterPro" id="IPR036271">
    <property type="entry name" value="Tet_transcr_reg_TetR-rel_C_sf"/>
</dbReference>
<evidence type="ECO:0000256" key="4">
    <source>
        <dbReference type="PROSITE-ProRule" id="PRU00335"/>
    </source>
</evidence>
<evidence type="ECO:0000256" key="3">
    <source>
        <dbReference type="ARBA" id="ARBA00023163"/>
    </source>
</evidence>
<evidence type="ECO:0000313" key="8">
    <source>
        <dbReference type="Proteomes" id="UP000221011"/>
    </source>
</evidence>
<dbReference type="Proteomes" id="UP000221011">
    <property type="component" value="Chromosome"/>
</dbReference>
<dbReference type="InterPro" id="IPR023772">
    <property type="entry name" value="DNA-bd_HTH_TetR-type_CS"/>
</dbReference>
<keyword evidence="8" id="KW-1185">Reference proteome</keyword>
<dbReference type="Pfam" id="PF00440">
    <property type="entry name" value="TetR_N"/>
    <property type="match status" value="1"/>
</dbReference>